<accession>A0A8D8VH57</accession>
<organism evidence="1">
    <name type="scientific">Cacopsylla melanoneura</name>
    <dbReference type="NCBI Taxonomy" id="428564"/>
    <lineage>
        <taxon>Eukaryota</taxon>
        <taxon>Metazoa</taxon>
        <taxon>Ecdysozoa</taxon>
        <taxon>Arthropoda</taxon>
        <taxon>Hexapoda</taxon>
        <taxon>Insecta</taxon>
        <taxon>Pterygota</taxon>
        <taxon>Neoptera</taxon>
        <taxon>Paraneoptera</taxon>
        <taxon>Hemiptera</taxon>
        <taxon>Sternorrhyncha</taxon>
        <taxon>Psylloidea</taxon>
        <taxon>Psyllidae</taxon>
        <taxon>Psyllinae</taxon>
        <taxon>Cacopsylla</taxon>
    </lineage>
</organism>
<evidence type="ECO:0000313" key="1">
    <source>
        <dbReference type="EMBL" id="CAG6722647.1"/>
    </source>
</evidence>
<dbReference type="EMBL" id="HBUF01364191">
    <property type="protein sequence ID" value="CAG6722646.1"/>
    <property type="molecule type" value="Transcribed_RNA"/>
</dbReference>
<dbReference type="EMBL" id="HBUF01661869">
    <property type="protein sequence ID" value="CAG6788830.1"/>
    <property type="molecule type" value="Transcribed_RNA"/>
</dbReference>
<dbReference type="EMBL" id="HBUF01364193">
    <property type="protein sequence ID" value="CAG6722648.1"/>
    <property type="molecule type" value="Transcribed_RNA"/>
</dbReference>
<reference evidence="1" key="1">
    <citation type="submission" date="2021-05" db="EMBL/GenBank/DDBJ databases">
        <authorList>
            <person name="Alioto T."/>
            <person name="Alioto T."/>
            <person name="Gomez Garrido J."/>
        </authorList>
    </citation>
    <scope>NUCLEOTIDE SEQUENCE</scope>
</reference>
<dbReference type="EMBL" id="HBUF01364192">
    <property type="protein sequence ID" value="CAG6722647.1"/>
    <property type="molecule type" value="Transcribed_RNA"/>
</dbReference>
<dbReference type="AlphaFoldDB" id="A0A8D8VH57"/>
<name>A0A8D8VH57_9HEMI</name>
<proteinExistence type="predicted"/>
<dbReference type="EMBL" id="HBUF01661868">
    <property type="protein sequence ID" value="CAG6788828.1"/>
    <property type="molecule type" value="Transcribed_RNA"/>
</dbReference>
<protein>
    <submittedName>
        <fullName evidence="1">Uncharacterized protein</fullName>
    </submittedName>
</protein>
<dbReference type="EMBL" id="HBUF01364194">
    <property type="protein sequence ID" value="CAG6722649.1"/>
    <property type="molecule type" value="Transcribed_RNA"/>
</dbReference>
<sequence length="135" mass="15966">MVRKVRTLESFCKMRKFIVTQVDENVFRNLIDLRDDKHILQKLSLVDKILMKISLPILGNGISNNKVRKKLVLIIKKHLLKNSNRNNIFNGFKSILKRKFKPFNCELKNGKYVFKKDLGRYLHRVQSTYLSKNSC</sequence>